<dbReference type="Proteomes" id="UP000198922">
    <property type="component" value="Unassembled WGS sequence"/>
</dbReference>
<evidence type="ECO:0000313" key="4">
    <source>
        <dbReference type="EMBL" id="SDF17183.1"/>
    </source>
</evidence>
<reference evidence="5" key="1">
    <citation type="submission" date="2016-10" db="EMBL/GenBank/DDBJ databases">
        <authorList>
            <person name="Varghese N."/>
            <person name="Submissions S."/>
        </authorList>
    </citation>
    <scope>NUCLEOTIDE SEQUENCE [LARGE SCALE GENOMIC DNA]</scope>
    <source>
        <strain evidence="5">DSM 21424</strain>
    </source>
</reference>
<evidence type="ECO:0000313" key="5">
    <source>
        <dbReference type="Proteomes" id="UP000198922"/>
    </source>
</evidence>
<sequence length="811" mass="86430">MPRHLARMLILSSVLLIAGCESAEERAARYFASAQALLEAGDTERALVELRNVFKHDTRHREARQLYADTVLARGEVAEAYGQFLRLVEQYPEALPARLSLAELAIRRRDWEEAERHGMAAQRLAPDDARGAAIGAALAYRAAVIEEDEAGRDAAAAQARAALERRPESGVALRVIVLHLLAGPAPEAALPAIDRALALEPEDYELQMLKFQILNDSAAPEVAQAQLERMLEIFPEERPLQAALIGWHMRHGDLAGAEALLRRLAGPADAAPEGHLRLVEFLRETKGPEAALEELRRLARETAGRAPAETYAAFAAGLRFDLGERAAAMAELQGLLEAAEPSDGTRRIRVMLARMLAETGNAVGARAEVETVLAQDPSHVEALKIRAADSIAADRAGEAINDLRAALDQAPQDVEAMLLMAGAHEREGHIELAGERLAAAAALPQAGAEEALRYAGYLAAQGRAEAARGVLEEAHRRDPGALTVLRALSELALAARDWTETDRILALLGAREDAAAGELALSIRTARLMTEERVAETVALLEAQSNGGASGDRAAAMLIEARFRAGDTEGARAALEAARQGQPDHVGLRLLSAQLHLAQGAAEAGEADLRAVLAAEPGHEVAVDKLRALMLATGRDEAAEAVLEAGLAARPEARGLLLMRAAAHERAGEIAPAVEIYETLYARDSGDLVVANNLASLIGTHLEDPAQLARAEVIARRLRGRELPAFQDTYGWIAHRQGDHETALRHLEPAAAGLPRDPMVQFHLGMTLQALGRAEAARERLEAALALWGETGPAQAETARAALAAGAGGGG</sequence>
<dbReference type="PANTHER" id="PTHR45586:SF1">
    <property type="entry name" value="LIPOPOLYSACCHARIDE ASSEMBLY PROTEIN B"/>
    <property type="match status" value="1"/>
</dbReference>
<proteinExistence type="predicted"/>
<keyword evidence="3" id="KW-0732">Signal</keyword>
<dbReference type="AlphaFoldDB" id="A0A1G7IX00"/>
<keyword evidence="2" id="KW-0802">TPR repeat</keyword>
<dbReference type="Gene3D" id="1.25.40.10">
    <property type="entry name" value="Tetratricopeptide repeat domain"/>
    <property type="match status" value="4"/>
</dbReference>
<feature type="signal peptide" evidence="3">
    <location>
        <begin position="1"/>
        <end position="23"/>
    </location>
</feature>
<protein>
    <submittedName>
        <fullName evidence="4">Uncharacterized conserved protein HemY, contains two TPR repeats</fullName>
    </submittedName>
</protein>
<dbReference type="SMART" id="SM00028">
    <property type="entry name" value="TPR"/>
    <property type="match status" value="5"/>
</dbReference>
<dbReference type="Pfam" id="PF14559">
    <property type="entry name" value="TPR_19"/>
    <property type="match status" value="2"/>
</dbReference>
<accession>A0A1G7IX00</accession>
<gene>
    <name evidence="4" type="ORF">SAMN04488567_3557</name>
</gene>
<dbReference type="InterPro" id="IPR051012">
    <property type="entry name" value="CellSynth/LPSAsmb/PSIAsmb"/>
</dbReference>
<dbReference type="InterPro" id="IPR019734">
    <property type="entry name" value="TPR_rpt"/>
</dbReference>
<name>A0A1G7IX00_9RHOB</name>
<evidence type="ECO:0000256" key="3">
    <source>
        <dbReference type="SAM" id="SignalP"/>
    </source>
</evidence>
<dbReference type="EMBL" id="FNAT01000008">
    <property type="protein sequence ID" value="SDF17183.1"/>
    <property type="molecule type" value="Genomic_DNA"/>
</dbReference>
<keyword evidence="5" id="KW-1185">Reference proteome</keyword>
<dbReference type="InterPro" id="IPR011990">
    <property type="entry name" value="TPR-like_helical_dom_sf"/>
</dbReference>
<dbReference type="PROSITE" id="PS51257">
    <property type="entry name" value="PROKAR_LIPOPROTEIN"/>
    <property type="match status" value="1"/>
</dbReference>
<organism evidence="4 5">
    <name type="scientific">Limimaricola pyoseonensis</name>
    <dbReference type="NCBI Taxonomy" id="521013"/>
    <lineage>
        <taxon>Bacteria</taxon>
        <taxon>Pseudomonadati</taxon>
        <taxon>Pseudomonadota</taxon>
        <taxon>Alphaproteobacteria</taxon>
        <taxon>Rhodobacterales</taxon>
        <taxon>Paracoccaceae</taxon>
        <taxon>Limimaricola</taxon>
    </lineage>
</organism>
<dbReference type="PANTHER" id="PTHR45586">
    <property type="entry name" value="TPR REPEAT-CONTAINING PROTEIN PA4667"/>
    <property type="match status" value="1"/>
</dbReference>
<dbReference type="OrthoDB" id="7637125at2"/>
<feature type="chain" id="PRO_5011563056" evidence="3">
    <location>
        <begin position="24"/>
        <end position="811"/>
    </location>
</feature>
<evidence type="ECO:0000256" key="1">
    <source>
        <dbReference type="ARBA" id="ARBA00022737"/>
    </source>
</evidence>
<keyword evidence="1" id="KW-0677">Repeat</keyword>
<dbReference type="SUPFAM" id="SSF48452">
    <property type="entry name" value="TPR-like"/>
    <property type="match status" value="4"/>
</dbReference>
<evidence type="ECO:0000256" key="2">
    <source>
        <dbReference type="ARBA" id="ARBA00022803"/>
    </source>
</evidence>
<dbReference type="RefSeq" id="WP_131802674.1">
    <property type="nucleotide sequence ID" value="NZ_FNAT01000008.1"/>
</dbReference>
<dbReference type="STRING" id="521013.SAMN04488567_3557"/>